<gene>
    <name evidence="1" type="ORF">Anas_04559</name>
</gene>
<dbReference type="Proteomes" id="UP000326759">
    <property type="component" value="Unassembled WGS sequence"/>
</dbReference>
<proteinExistence type="predicted"/>
<dbReference type="OrthoDB" id="416253at2759"/>
<dbReference type="SUPFAM" id="SSF51430">
    <property type="entry name" value="NAD(P)-linked oxidoreductase"/>
    <property type="match status" value="1"/>
</dbReference>
<accession>A0A5N5SL96</accession>
<protein>
    <submittedName>
        <fullName evidence="1">Alcohol dehydrogenase [NADP(+)]</fullName>
    </submittedName>
</protein>
<dbReference type="InterPro" id="IPR036812">
    <property type="entry name" value="NAD(P)_OxRdtase_dom_sf"/>
</dbReference>
<dbReference type="AlphaFoldDB" id="A0A5N5SL96"/>
<reference evidence="1 2" key="1">
    <citation type="journal article" date="2019" name="PLoS Biol.">
        <title>Sex chromosomes control vertical transmission of feminizing Wolbachia symbionts in an isopod.</title>
        <authorList>
            <person name="Becking T."/>
            <person name="Chebbi M.A."/>
            <person name="Giraud I."/>
            <person name="Moumen B."/>
            <person name="Laverre T."/>
            <person name="Caubet Y."/>
            <person name="Peccoud J."/>
            <person name="Gilbert C."/>
            <person name="Cordaux R."/>
        </authorList>
    </citation>
    <scope>NUCLEOTIDE SEQUENCE [LARGE SCALE GENOMIC DNA]</scope>
    <source>
        <strain evidence="1">ANa2</strain>
        <tissue evidence="1">Whole body excluding digestive tract and cuticle</tissue>
    </source>
</reference>
<organism evidence="1 2">
    <name type="scientific">Armadillidium nasatum</name>
    <dbReference type="NCBI Taxonomy" id="96803"/>
    <lineage>
        <taxon>Eukaryota</taxon>
        <taxon>Metazoa</taxon>
        <taxon>Ecdysozoa</taxon>
        <taxon>Arthropoda</taxon>
        <taxon>Crustacea</taxon>
        <taxon>Multicrustacea</taxon>
        <taxon>Malacostraca</taxon>
        <taxon>Eumalacostraca</taxon>
        <taxon>Peracarida</taxon>
        <taxon>Isopoda</taxon>
        <taxon>Oniscidea</taxon>
        <taxon>Crinocheta</taxon>
        <taxon>Armadillidiidae</taxon>
        <taxon>Armadillidium</taxon>
    </lineage>
</organism>
<evidence type="ECO:0000313" key="2">
    <source>
        <dbReference type="Proteomes" id="UP000326759"/>
    </source>
</evidence>
<evidence type="ECO:0000313" key="1">
    <source>
        <dbReference type="EMBL" id="KAB7494766.1"/>
    </source>
</evidence>
<sequence length="103" mass="11236">MHIDEGVQKRTIVVGGDGGHFHALDILRRAIKKQTAGKIITRNNNFNMALKVVGKSITLYNGMKMPLLGLGCWQSSPGEVAKAVEVALDNGYRHIDTALHLSQ</sequence>
<name>A0A5N5SL96_9CRUS</name>
<comment type="caution">
    <text evidence="1">The sequence shown here is derived from an EMBL/GenBank/DDBJ whole genome shotgun (WGS) entry which is preliminary data.</text>
</comment>
<dbReference type="Gene3D" id="3.20.20.100">
    <property type="entry name" value="NADP-dependent oxidoreductase domain"/>
    <property type="match status" value="1"/>
</dbReference>
<dbReference type="EMBL" id="SEYY01023589">
    <property type="protein sequence ID" value="KAB7494766.1"/>
    <property type="molecule type" value="Genomic_DNA"/>
</dbReference>
<keyword evidence="2" id="KW-1185">Reference proteome</keyword>